<dbReference type="AlphaFoldDB" id="A0A1D8QSV1"/>
<dbReference type="PANTHER" id="PTHR31611">
    <property type="entry name" value="HIGH-AFFINITY NICKEL TRANSPORT PROTEIN NIC1"/>
    <property type="match status" value="1"/>
</dbReference>
<evidence type="ECO:0000256" key="4">
    <source>
        <dbReference type="ARBA" id="ARBA00022596"/>
    </source>
</evidence>
<comment type="subcellular location">
    <subcellularLocation>
        <location evidence="8">Cell membrane</location>
        <topology evidence="8">Multi-pass membrane protein</topology>
    </subcellularLocation>
    <subcellularLocation>
        <location evidence="1">Endomembrane system</location>
        <topology evidence="1">Multi-pass membrane protein</topology>
    </subcellularLocation>
</comment>
<evidence type="ECO:0000256" key="2">
    <source>
        <dbReference type="ARBA" id="ARBA00010892"/>
    </source>
</evidence>
<evidence type="ECO:0000256" key="6">
    <source>
        <dbReference type="ARBA" id="ARBA00022989"/>
    </source>
</evidence>
<comment type="similarity">
    <text evidence="2 8">Belongs to the NiCoT transporter (TC 2.A.52) family.</text>
</comment>
<dbReference type="KEGG" id="aasc:A4S02_00095"/>
<feature type="transmembrane region" description="Helical" evidence="8">
    <location>
        <begin position="20"/>
        <end position="39"/>
    </location>
</feature>
<reference evidence="10" key="1">
    <citation type="submission" date="2016-04" db="EMBL/GenBank/DDBJ databases">
        <authorList>
            <person name="Jeon C.O."/>
            <person name="Cho G.Y."/>
            <person name="Jeong H.I."/>
            <person name="Kim K.H."/>
        </authorList>
    </citation>
    <scope>NUCLEOTIDE SEQUENCE [LARGE SCALE GENOMIC DNA]</scope>
    <source>
        <strain evidence="10">LMG 1590</strain>
    </source>
</reference>
<keyword evidence="5 8" id="KW-0812">Transmembrane</keyword>
<evidence type="ECO:0000313" key="9">
    <source>
        <dbReference type="EMBL" id="AOW45414.1"/>
    </source>
</evidence>
<evidence type="ECO:0000256" key="7">
    <source>
        <dbReference type="ARBA" id="ARBA00023136"/>
    </source>
</evidence>
<evidence type="ECO:0000256" key="1">
    <source>
        <dbReference type="ARBA" id="ARBA00004127"/>
    </source>
</evidence>
<accession>A0A1D8QSV1</accession>
<keyword evidence="3 8" id="KW-0813">Transport</keyword>
<dbReference type="InterPro" id="IPR011541">
    <property type="entry name" value="Ni/Co_transpt_high_affinity"/>
</dbReference>
<dbReference type="Proteomes" id="UP000175973">
    <property type="component" value="Chromosome"/>
</dbReference>
<keyword evidence="4" id="KW-0533">Nickel</keyword>
<feature type="transmembrane region" description="Helical" evidence="8">
    <location>
        <begin position="127"/>
        <end position="150"/>
    </location>
</feature>
<evidence type="ECO:0000256" key="5">
    <source>
        <dbReference type="ARBA" id="ARBA00022692"/>
    </source>
</evidence>
<sequence>MKRTRCYNLNALQENIIWKAIGLFTVLGGFNIATWLWAFSAFHSSPALLSTAFVAYSLGLRHAVDADHIAAIDNTTRKLMQEGKQPLSVGLFFSLGHSSVVVIASILVATTATAFTQKLHLIQKFGVIIGPMASITFLLTVAIMNIVIFYNLYQNFCRAKSGCISHQEDIHAFLAKGGILAHFLKPLFGFIHKSWHMYPLGFLFGLGFDTATEIGLLSLSATQASHGMPFYSILVFPTLFTAGMSLVDTLDGILMLGAYGWAFVEPIRKFYYNMTLTAVSIITALIISTIEALELIRNHLNPEHAFWNWSETLSENFDILGCMIIAIFMTCWFISTVITHHKRI</sequence>
<feature type="transmembrane region" description="Helical" evidence="8">
    <location>
        <begin position="89"/>
        <end position="115"/>
    </location>
</feature>
<gene>
    <name evidence="9" type="ORF">A4S02_00095</name>
</gene>
<dbReference type="GO" id="GO:0015099">
    <property type="term" value="F:nickel cation transmembrane transporter activity"/>
    <property type="evidence" value="ECO:0007669"/>
    <property type="project" value="UniProtKB-UniRule"/>
</dbReference>
<dbReference type="RefSeq" id="WP_070322571.1">
    <property type="nucleotide sequence ID" value="NZ_CP015164.1"/>
</dbReference>
<evidence type="ECO:0000256" key="3">
    <source>
        <dbReference type="ARBA" id="ARBA00022448"/>
    </source>
</evidence>
<keyword evidence="7 8" id="KW-0472">Membrane</keyword>
<organism evidence="9 10">
    <name type="scientific">Acetobacter ascendens</name>
    <dbReference type="NCBI Taxonomy" id="481146"/>
    <lineage>
        <taxon>Bacteria</taxon>
        <taxon>Pseudomonadati</taxon>
        <taxon>Pseudomonadota</taxon>
        <taxon>Alphaproteobacteria</taxon>
        <taxon>Acetobacterales</taxon>
        <taxon>Acetobacteraceae</taxon>
        <taxon>Acetobacter</taxon>
    </lineage>
</organism>
<evidence type="ECO:0000256" key="8">
    <source>
        <dbReference type="RuleBase" id="RU362101"/>
    </source>
</evidence>
<feature type="transmembrane region" description="Helical" evidence="8">
    <location>
        <begin position="170"/>
        <end position="188"/>
    </location>
</feature>
<dbReference type="Pfam" id="PF03824">
    <property type="entry name" value="NicO"/>
    <property type="match status" value="1"/>
</dbReference>
<feature type="transmembrane region" description="Helical" evidence="8">
    <location>
        <begin position="270"/>
        <end position="290"/>
    </location>
</feature>
<dbReference type="InterPro" id="IPR004688">
    <property type="entry name" value="Ni/Co_transpt"/>
</dbReference>
<protein>
    <recommendedName>
        <fullName evidence="8">Nickel/cobalt efflux system</fullName>
    </recommendedName>
</protein>
<dbReference type="GO" id="GO:0012505">
    <property type="term" value="C:endomembrane system"/>
    <property type="evidence" value="ECO:0007669"/>
    <property type="project" value="UniProtKB-SubCell"/>
</dbReference>
<dbReference type="GO" id="GO:0005886">
    <property type="term" value="C:plasma membrane"/>
    <property type="evidence" value="ECO:0007669"/>
    <property type="project" value="UniProtKB-SubCell"/>
</dbReference>
<keyword evidence="6 8" id="KW-1133">Transmembrane helix</keyword>
<dbReference type="NCBIfam" id="TIGR00802">
    <property type="entry name" value="nico"/>
    <property type="match status" value="1"/>
</dbReference>
<evidence type="ECO:0000313" key="10">
    <source>
        <dbReference type="Proteomes" id="UP000175973"/>
    </source>
</evidence>
<feature type="transmembrane region" description="Helical" evidence="8">
    <location>
        <begin position="317"/>
        <end position="338"/>
    </location>
</feature>
<keyword evidence="10" id="KW-1185">Reference proteome</keyword>
<proteinExistence type="inferred from homology"/>
<dbReference type="PANTHER" id="PTHR31611:SF0">
    <property type="entry name" value="HIGH-AFFINITY NICKEL TRANSPORT PROTEIN NIC1"/>
    <property type="match status" value="1"/>
</dbReference>
<feature type="transmembrane region" description="Helical" evidence="8">
    <location>
        <begin position="233"/>
        <end position="258"/>
    </location>
</feature>
<dbReference type="EMBL" id="CP015164">
    <property type="protein sequence ID" value="AOW45414.1"/>
    <property type="molecule type" value="Genomic_DNA"/>
</dbReference>
<feature type="transmembrane region" description="Helical" evidence="8">
    <location>
        <begin position="200"/>
        <end position="221"/>
    </location>
</feature>
<name>A0A1D8QSV1_9PROT</name>